<evidence type="ECO:0000256" key="1">
    <source>
        <dbReference type="SAM" id="MobiDB-lite"/>
    </source>
</evidence>
<sequence>MTDKLDGGWIAPSDPPPDIDFATGDKVSGIFLVEWRERLGQGSGGTSTTAVNPLAPTDNPSQFMDGWEIHHGDPYDRVGQKY</sequence>
<keyword evidence="3" id="KW-1185">Reference proteome</keyword>
<evidence type="ECO:0000313" key="2">
    <source>
        <dbReference type="EMBL" id="RIH84688.1"/>
    </source>
</evidence>
<reference evidence="2 3" key="1">
    <citation type="submission" date="2018-08" db="EMBL/GenBank/DDBJ databases">
        <title>Meiothermus roseus NBRC 110900 genome sequencing project.</title>
        <authorList>
            <person name="Da Costa M.S."/>
            <person name="Albuquerque L."/>
            <person name="Raposo P."/>
            <person name="Froufe H.J.C."/>
            <person name="Barroso C.S."/>
            <person name="Egas C."/>
        </authorList>
    </citation>
    <scope>NUCLEOTIDE SEQUENCE [LARGE SCALE GENOMIC DNA]</scope>
    <source>
        <strain evidence="2 3">NBRC 110900</strain>
    </source>
</reference>
<protein>
    <submittedName>
        <fullName evidence="2">Uncharacterized protein</fullName>
    </submittedName>
</protein>
<dbReference type="AlphaFoldDB" id="A0A399EL34"/>
<accession>A0A399EL34</accession>
<gene>
    <name evidence="2" type="ORF">Mrose_02536</name>
</gene>
<organism evidence="2 3">
    <name type="scientific">Calidithermus roseus</name>
    <dbReference type="NCBI Taxonomy" id="1644118"/>
    <lineage>
        <taxon>Bacteria</taxon>
        <taxon>Thermotogati</taxon>
        <taxon>Deinococcota</taxon>
        <taxon>Deinococci</taxon>
        <taxon>Thermales</taxon>
        <taxon>Thermaceae</taxon>
        <taxon>Calidithermus</taxon>
    </lineage>
</organism>
<comment type="caution">
    <text evidence="2">The sequence shown here is derived from an EMBL/GenBank/DDBJ whole genome shotgun (WGS) entry which is preliminary data.</text>
</comment>
<evidence type="ECO:0000313" key="3">
    <source>
        <dbReference type="Proteomes" id="UP000265341"/>
    </source>
</evidence>
<name>A0A399EL34_9DEIN</name>
<proteinExistence type="predicted"/>
<feature type="region of interest" description="Disordered" evidence="1">
    <location>
        <begin position="41"/>
        <end position="60"/>
    </location>
</feature>
<feature type="region of interest" description="Disordered" evidence="1">
    <location>
        <begin position="1"/>
        <end position="22"/>
    </location>
</feature>
<dbReference type="EMBL" id="QWLA01000053">
    <property type="protein sequence ID" value="RIH84688.1"/>
    <property type="molecule type" value="Genomic_DNA"/>
</dbReference>
<dbReference type="Proteomes" id="UP000265341">
    <property type="component" value="Unassembled WGS sequence"/>
</dbReference>